<sequence>MSAESVENVITLSSPRDVLDAIPHSLGFYPGNSLVISLLKRSTKGRQRQVLVVRLDLLGQESSDVEDVDWVSVETAVSASGATAAVVAVFAQEGSQQEVQSAQAPLIDRVRTLMHELNLDLMDELVVADGCYTSLVCTDALCCPPEGTVYDVVDPGAIGVELAVKGGSSPLAGRTAVASQFQTDSAQQAAVLTQIHALEGCQAPSAEQILQWGSAVTWPTREVARTLLAFKDVAIRDAVIAGALCENAEREERLRNFFSHLVTIAPDGYRAAPATLASIAWWVDGDGARSNICLDIATADQGQYRLADLFKQIMRAAVPPDHVRELLAEAMSRASGE</sequence>
<organism evidence="1">
    <name type="scientific">freshwater metagenome</name>
    <dbReference type="NCBI Taxonomy" id="449393"/>
    <lineage>
        <taxon>unclassified sequences</taxon>
        <taxon>metagenomes</taxon>
        <taxon>ecological metagenomes</taxon>
    </lineage>
</organism>
<evidence type="ECO:0000313" key="1">
    <source>
        <dbReference type="EMBL" id="CAB4879123.1"/>
    </source>
</evidence>
<protein>
    <submittedName>
        <fullName evidence="1">Unannotated protein</fullName>
    </submittedName>
</protein>
<accession>A0A6J7EHI6</accession>
<dbReference type="EMBL" id="CAFBLM010000070">
    <property type="protein sequence ID" value="CAB4879123.1"/>
    <property type="molecule type" value="Genomic_DNA"/>
</dbReference>
<proteinExistence type="predicted"/>
<dbReference type="InterPro" id="IPR025447">
    <property type="entry name" value="DUF4192"/>
</dbReference>
<dbReference type="Pfam" id="PF13830">
    <property type="entry name" value="DUF4192"/>
    <property type="match status" value="1"/>
</dbReference>
<gene>
    <name evidence="1" type="ORF">UFOPK3401_01284</name>
</gene>
<dbReference type="AlphaFoldDB" id="A0A6J7EHI6"/>
<name>A0A6J7EHI6_9ZZZZ</name>
<reference evidence="1" key="1">
    <citation type="submission" date="2020-05" db="EMBL/GenBank/DDBJ databases">
        <authorList>
            <person name="Chiriac C."/>
            <person name="Salcher M."/>
            <person name="Ghai R."/>
            <person name="Kavagutti S V."/>
        </authorList>
    </citation>
    <scope>NUCLEOTIDE SEQUENCE</scope>
</reference>